<gene>
    <name evidence="3" type="ORF">SHERM_23202</name>
</gene>
<comment type="similarity">
    <text evidence="1">Belongs to the short-chain dehydrogenases/reductases (SDR) family.</text>
</comment>
<proteinExistence type="inferred from homology"/>
<evidence type="ECO:0000256" key="2">
    <source>
        <dbReference type="SAM" id="Coils"/>
    </source>
</evidence>
<dbReference type="PRINTS" id="PR00081">
    <property type="entry name" value="GDHRDH"/>
</dbReference>
<dbReference type="FunFam" id="3.40.50.720:FF:000084">
    <property type="entry name" value="Short-chain dehydrogenase reductase"/>
    <property type="match status" value="1"/>
</dbReference>
<dbReference type="SUPFAM" id="SSF51735">
    <property type="entry name" value="NAD(P)-binding Rossmann-fold domains"/>
    <property type="match status" value="1"/>
</dbReference>
<dbReference type="OrthoDB" id="47007at2759"/>
<keyword evidence="2" id="KW-0175">Coiled coil</keyword>
<comment type="caution">
    <text evidence="3">The sequence shown here is derived from an EMBL/GenBank/DDBJ whole genome shotgun (WGS) entry which is preliminary data.</text>
</comment>
<dbReference type="PRINTS" id="PR00080">
    <property type="entry name" value="SDRFAMILY"/>
</dbReference>
<dbReference type="EMBL" id="CACSLK010027752">
    <property type="protein sequence ID" value="CAA0827507.1"/>
    <property type="molecule type" value="Genomic_DNA"/>
</dbReference>
<feature type="coiled-coil region" evidence="2">
    <location>
        <begin position="45"/>
        <end position="72"/>
    </location>
</feature>
<keyword evidence="4" id="KW-1185">Reference proteome</keyword>
<protein>
    <submittedName>
        <fullName evidence="3">NAD(P)-binding Rossmann-fold superfamily protein</fullName>
    </submittedName>
</protein>
<accession>A0A9N7RGW8</accession>
<evidence type="ECO:0000313" key="3">
    <source>
        <dbReference type="EMBL" id="CAA0827507.1"/>
    </source>
</evidence>
<evidence type="ECO:0000256" key="1">
    <source>
        <dbReference type="RuleBase" id="RU000363"/>
    </source>
</evidence>
<organism evidence="3 4">
    <name type="scientific">Striga hermonthica</name>
    <name type="common">Purple witchweed</name>
    <name type="synonym">Buchnera hermonthica</name>
    <dbReference type="NCBI Taxonomy" id="68872"/>
    <lineage>
        <taxon>Eukaryota</taxon>
        <taxon>Viridiplantae</taxon>
        <taxon>Streptophyta</taxon>
        <taxon>Embryophyta</taxon>
        <taxon>Tracheophyta</taxon>
        <taxon>Spermatophyta</taxon>
        <taxon>Magnoliopsida</taxon>
        <taxon>eudicotyledons</taxon>
        <taxon>Gunneridae</taxon>
        <taxon>Pentapetalae</taxon>
        <taxon>asterids</taxon>
        <taxon>lamiids</taxon>
        <taxon>Lamiales</taxon>
        <taxon>Orobanchaceae</taxon>
        <taxon>Buchnereae</taxon>
        <taxon>Striga</taxon>
    </lineage>
</organism>
<dbReference type="InterPro" id="IPR002347">
    <property type="entry name" value="SDR_fam"/>
</dbReference>
<dbReference type="AlphaFoldDB" id="A0A9N7RGW8"/>
<name>A0A9N7RGW8_STRHE</name>
<dbReference type="Pfam" id="PF00106">
    <property type="entry name" value="adh_short"/>
    <property type="match status" value="1"/>
</dbReference>
<dbReference type="InterPro" id="IPR036291">
    <property type="entry name" value="NAD(P)-bd_dom_sf"/>
</dbReference>
<sequence>MTNGQVENRLEPWSHLHGKIVLVTGASSGLGFELCLDLAKAGCRIVAAARRMDRLKSLCEQINQTNDILDKDVSYDDLLDRAVALELDISSDGQSIERSVQKAWDAFGHIDALINNAGIRGQQKMTLQLSEEEWEKVVKTNLTGSWLVANCVAARIRAAGRAGSIINISSITGLGRAQFYGAVAYGSSKAALHAMTKIMALELGSFNIRVNCIAPGLFKSEITEKLINQPWLHNVGMKITPLQTVVKSNPGLTSHIRYLLHDSSSYVTGNVFIVDSGVSLPGVPIFSSL</sequence>
<dbReference type="Proteomes" id="UP001153555">
    <property type="component" value="Unassembled WGS sequence"/>
</dbReference>
<dbReference type="PANTHER" id="PTHR44375">
    <property type="entry name" value="BETA-KETOACYL-ACP REDUCTASE-LIKE PROTEIN-RELATED"/>
    <property type="match status" value="1"/>
</dbReference>
<reference evidence="3" key="1">
    <citation type="submission" date="2019-12" db="EMBL/GenBank/DDBJ databases">
        <authorList>
            <person name="Scholes J."/>
        </authorList>
    </citation>
    <scope>NUCLEOTIDE SEQUENCE</scope>
</reference>
<dbReference type="GO" id="GO:0016616">
    <property type="term" value="F:oxidoreductase activity, acting on the CH-OH group of donors, NAD or NADP as acceptor"/>
    <property type="evidence" value="ECO:0007669"/>
    <property type="project" value="UniProtKB-ARBA"/>
</dbReference>
<evidence type="ECO:0000313" key="4">
    <source>
        <dbReference type="Proteomes" id="UP001153555"/>
    </source>
</evidence>
<dbReference type="CDD" id="cd05233">
    <property type="entry name" value="SDR_c"/>
    <property type="match status" value="1"/>
</dbReference>
<dbReference type="Gene3D" id="3.40.50.720">
    <property type="entry name" value="NAD(P)-binding Rossmann-like Domain"/>
    <property type="match status" value="1"/>
</dbReference>
<dbReference type="PANTHER" id="PTHR44375:SF5">
    <property type="entry name" value="3-OXOACYL-[ACYL-CARRIER-PROTEIN] REDUCTASE FABG-LIKE"/>
    <property type="match status" value="1"/>
</dbReference>